<dbReference type="PANTHER" id="PTHR30026">
    <property type="entry name" value="OUTER MEMBRANE PROTEIN TOLC"/>
    <property type="match status" value="1"/>
</dbReference>
<dbReference type="AlphaFoldDB" id="A0A158JL75"/>
<dbReference type="RefSeq" id="WP_087632252.1">
    <property type="nucleotide sequence ID" value="NZ_FCNZ02000018.1"/>
</dbReference>
<dbReference type="PANTHER" id="PTHR30026:SF22">
    <property type="entry name" value="OUTER MEMBRANE EFFLUX PROTEIN"/>
    <property type="match status" value="1"/>
</dbReference>
<dbReference type="Proteomes" id="UP000054717">
    <property type="component" value="Unassembled WGS sequence"/>
</dbReference>
<feature type="compositionally biased region" description="Polar residues" evidence="8">
    <location>
        <begin position="620"/>
        <end position="630"/>
    </location>
</feature>
<comment type="similarity">
    <text evidence="2">Belongs to the outer membrane factor (OMF) (TC 1.B.17) family.</text>
</comment>
<dbReference type="GO" id="GO:0009279">
    <property type="term" value="C:cell outer membrane"/>
    <property type="evidence" value="ECO:0007669"/>
    <property type="project" value="UniProtKB-SubCell"/>
</dbReference>
<evidence type="ECO:0000256" key="1">
    <source>
        <dbReference type="ARBA" id="ARBA00004442"/>
    </source>
</evidence>
<organism evidence="9 10">
    <name type="scientific">Caballeronia telluris</name>
    <dbReference type="NCBI Taxonomy" id="326475"/>
    <lineage>
        <taxon>Bacteria</taxon>
        <taxon>Pseudomonadati</taxon>
        <taxon>Pseudomonadota</taxon>
        <taxon>Betaproteobacteria</taxon>
        <taxon>Burkholderiales</taxon>
        <taxon>Burkholderiaceae</taxon>
        <taxon>Caballeronia</taxon>
    </lineage>
</organism>
<dbReference type="Pfam" id="PF02321">
    <property type="entry name" value="OEP"/>
    <property type="match status" value="2"/>
</dbReference>
<keyword evidence="3" id="KW-0813">Transport</keyword>
<dbReference type="GO" id="GO:0015562">
    <property type="term" value="F:efflux transmembrane transporter activity"/>
    <property type="evidence" value="ECO:0007669"/>
    <property type="project" value="InterPro"/>
</dbReference>
<gene>
    <name evidence="9" type="ORF">AWB66_04359</name>
</gene>
<dbReference type="InterPro" id="IPR003423">
    <property type="entry name" value="OMP_efflux"/>
</dbReference>
<evidence type="ECO:0000256" key="5">
    <source>
        <dbReference type="ARBA" id="ARBA00022692"/>
    </source>
</evidence>
<dbReference type="InterPro" id="IPR051906">
    <property type="entry name" value="TolC-like"/>
</dbReference>
<sequence>MHKGNSISQKMKKARRRPGQEGAAALPRPLWSASGAVVGAGMMALAFAPSRSEAASALDAMPWLPTQVPVTQPGAFVPAAPAPAPAYVASNVMAPAPRLAANPEAGPAMSDEPVRVAGADFGLTRMAPEPAIAAPQVSTKPAAVVAEAPRAPIGMATRPVSSWRLRSADVTPVRAQSANVAPQPVVREQLQYASSSGASAVETTIRGNPPPVVSAAAMAPEPLRVHAPDLHAAALNVQPTQAQAQTFGQPPMPVLVPEPAHASATAPIPKADLVSAAQEPISAMTAAPMSHANDVVIDFPDAAPHAKKRADRGARAVDEAYSQWLDDGSADARDATQRATVPEQVVRGALRHAAEIAGDRSADVRQARADWEAAGFDTDAAKGARWPQLQIGGYSPSIRDSKTQFNDYNRAYANVNLSTTVYDWGKNSKTIESRSKTAAAAEFKYVATAQQNAFDVSSNLVELAKNRASFEIGVTYVKRMGALVDMLAEIVKVDPGRSSELTQAKARFLQAQTSQDQVTTRMRELELAVKKLVGDEPVSMPRSTRWQMHAMSVDDAVAAIDQNPAVAQAAAEQEAADAYAKAVRASGLPQVNWVVTKSTGRDEFGQRQPWTTMLQLSWTPFSGGTQTSNERAARARATSSGEKKDQLRLDAEYNVRQAHHDALALSDRARLYDEVTAESELVRKQFFEQWYHLNRRTLLDVLLAESDFYNNRVAEVTTQFDAYQAVLKMRLNSGTLLQWLQQG</sequence>
<dbReference type="GO" id="GO:1990281">
    <property type="term" value="C:efflux pump complex"/>
    <property type="evidence" value="ECO:0007669"/>
    <property type="project" value="TreeGrafter"/>
</dbReference>
<accession>A0A158JL75</accession>
<protein>
    <submittedName>
        <fullName evidence="9">Outer membrane efflux protein</fullName>
    </submittedName>
</protein>
<feature type="region of interest" description="Disordered" evidence="8">
    <location>
        <begin position="1"/>
        <end position="26"/>
    </location>
</feature>
<reference evidence="9" key="1">
    <citation type="submission" date="2016-01" db="EMBL/GenBank/DDBJ databases">
        <authorList>
            <person name="Peeters Charlotte."/>
        </authorList>
    </citation>
    <scope>NUCLEOTIDE SEQUENCE</scope>
    <source>
        <strain evidence="9">LMG 22936</strain>
    </source>
</reference>
<proteinExistence type="inferred from homology"/>
<dbReference type="EMBL" id="FCNZ02000018">
    <property type="protein sequence ID" value="SAL69642.1"/>
    <property type="molecule type" value="Genomic_DNA"/>
</dbReference>
<dbReference type="SUPFAM" id="SSF56954">
    <property type="entry name" value="Outer membrane efflux proteins (OEP)"/>
    <property type="match status" value="1"/>
</dbReference>
<keyword evidence="4" id="KW-1134">Transmembrane beta strand</keyword>
<dbReference type="STRING" id="326475.AWB66_04359"/>
<evidence type="ECO:0000313" key="9">
    <source>
        <dbReference type="EMBL" id="SAL69642.1"/>
    </source>
</evidence>
<keyword evidence="10" id="KW-1185">Reference proteome</keyword>
<keyword evidence="7" id="KW-0998">Cell outer membrane</keyword>
<evidence type="ECO:0000256" key="3">
    <source>
        <dbReference type="ARBA" id="ARBA00022448"/>
    </source>
</evidence>
<keyword evidence="6" id="KW-0472">Membrane</keyword>
<feature type="region of interest" description="Disordered" evidence="8">
    <location>
        <begin position="620"/>
        <end position="644"/>
    </location>
</feature>
<dbReference type="GO" id="GO:0015288">
    <property type="term" value="F:porin activity"/>
    <property type="evidence" value="ECO:0007669"/>
    <property type="project" value="TreeGrafter"/>
</dbReference>
<evidence type="ECO:0000256" key="2">
    <source>
        <dbReference type="ARBA" id="ARBA00007613"/>
    </source>
</evidence>
<evidence type="ECO:0000256" key="7">
    <source>
        <dbReference type="ARBA" id="ARBA00023237"/>
    </source>
</evidence>
<evidence type="ECO:0000256" key="6">
    <source>
        <dbReference type="ARBA" id="ARBA00023136"/>
    </source>
</evidence>
<dbReference type="Gene3D" id="1.20.1600.10">
    <property type="entry name" value="Outer membrane efflux proteins (OEP)"/>
    <property type="match status" value="1"/>
</dbReference>
<comment type="subcellular location">
    <subcellularLocation>
        <location evidence="1">Cell outer membrane</location>
    </subcellularLocation>
</comment>
<comment type="caution">
    <text evidence="9">The sequence shown here is derived from an EMBL/GenBank/DDBJ whole genome shotgun (WGS) entry which is preliminary data.</text>
</comment>
<evidence type="ECO:0000313" key="10">
    <source>
        <dbReference type="Proteomes" id="UP000054717"/>
    </source>
</evidence>
<evidence type="ECO:0000256" key="8">
    <source>
        <dbReference type="SAM" id="MobiDB-lite"/>
    </source>
</evidence>
<evidence type="ECO:0000256" key="4">
    <source>
        <dbReference type="ARBA" id="ARBA00022452"/>
    </source>
</evidence>
<keyword evidence="5" id="KW-0812">Transmembrane</keyword>
<name>A0A158JL75_9BURK</name>